<dbReference type="PANTHER" id="PTHR24567">
    <property type="entry name" value="CRP FAMILY TRANSCRIPTIONAL REGULATORY PROTEIN"/>
    <property type="match status" value="1"/>
</dbReference>
<proteinExistence type="predicted"/>
<accession>A0A928Z6K8</accession>
<comment type="caution">
    <text evidence="5">The sequence shown here is derived from an EMBL/GenBank/DDBJ whole genome shotgun (WGS) entry which is preliminary data.</text>
</comment>
<dbReference type="PANTHER" id="PTHR24567:SF74">
    <property type="entry name" value="HTH-TYPE TRANSCRIPTIONAL REGULATOR ARCR"/>
    <property type="match status" value="1"/>
</dbReference>
<dbReference type="Pfam" id="PF00027">
    <property type="entry name" value="cNMP_binding"/>
    <property type="match status" value="1"/>
</dbReference>
<keyword evidence="1" id="KW-0805">Transcription regulation</keyword>
<dbReference type="InterPro" id="IPR050397">
    <property type="entry name" value="Env_Response_Regulators"/>
</dbReference>
<evidence type="ECO:0000313" key="6">
    <source>
        <dbReference type="Proteomes" id="UP000621799"/>
    </source>
</evidence>
<dbReference type="GO" id="GO:0005829">
    <property type="term" value="C:cytosol"/>
    <property type="evidence" value="ECO:0007669"/>
    <property type="project" value="TreeGrafter"/>
</dbReference>
<dbReference type="GO" id="GO:0003700">
    <property type="term" value="F:DNA-binding transcription factor activity"/>
    <property type="evidence" value="ECO:0007669"/>
    <property type="project" value="TreeGrafter"/>
</dbReference>
<name>A0A928Z6K8_9CYAN</name>
<organism evidence="5 6">
    <name type="scientific">Zarconia navalis LEGE 11467</name>
    <dbReference type="NCBI Taxonomy" id="1828826"/>
    <lineage>
        <taxon>Bacteria</taxon>
        <taxon>Bacillati</taxon>
        <taxon>Cyanobacteriota</taxon>
        <taxon>Cyanophyceae</taxon>
        <taxon>Oscillatoriophycideae</taxon>
        <taxon>Oscillatoriales</taxon>
        <taxon>Oscillatoriales incertae sedis</taxon>
        <taxon>Zarconia</taxon>
        <taxon>Zarconia navalis</taxon>
    </lineage>
</organism>
<reference evidence="5" key="1">
    <citation type="submission" date="2020-10" db="EMBL/GenBank/DDBJ databases">
        <authorList>
            <person name="Castelo-Branco R."/>
            <person name="Eusebio N."/>
            <person name="Adriana R."/>
            <person name="Vieira A."/>
            <person name="Brugerolle De Fraissinette N."/>
            <person name="Rezende De Castro R."/>
            <person name="Schneider M.P."/>
            <person name="Vasconcelos V."/>
            <person name="Leao P.N."/>
        </authorList>
    </citation>
    <scope>NUCLEOTIDE SEQUENCE</scope>
    <source>
        <strain evidence="5">LEGE 11467</strain>
    </source>
</reference>
<gene>
    <name evidence="5" type="ORF">IQ235_06695</name>
</gene>
<evidence type="ECO:0000256" key="3">
    <source>
        <dbReference type="ARBA" id="ARBA00023163"/>
    </source>
</evidence>
<dbReference type="SMART" id="SM00100">
    <property type="entry name" value="cNMP"/>
    <property type="match status" value="1"/>
</dbReference>
<dbReference type="AlphaFoldDB" id="A0A928Z6K8"/>
<dbReference type="EMBL" id="JADEXN010000088">
    <property type="protein sequence ID" value="MBE9040477.1"/>
    <property type="molecule type" value="Genomic_DNA"/>
</dbReference>
<dbReference type="Gene3D" id="2.60.120.10">
    <property type="entry name" value="Jelly Rolls"/>
    <property type="match status" value="1"/>
</dbReference>
<dbReference type="InterPro" id="IPR036390">
    <property type="entry name" value="WH_DNA-bd_sf"/>
</dbReference>
<dbReference type="GO" id="GO:0003677">
    <property type="term" value="F:DNA binding"/>
    <property type="evidence" value="ECO:0007669"/>
    <property type="project" value="UniProtKB-KW"/>
</dbReference>
<dbReference type="InterPro" id="IPR018490">
    <property type="entry name" value="cNMP-bd_dom_sf"/>
</dbReference>
<dbReference type="SUPFAM" id="SSF46785">
    <property type="entry name" value="Winged helix' DNA-binding domain"/>
    <property type="match status" value="1"/>
</dbReference>
<feature type="domain" description="Cyclic nucleotide-binding" evidence="4">
    <location>
        <begin position="13"/>
        <end position="134"/>
    </location>
</feature>
<dbReference type="PROSITE" id="PS50042">
    <property type="entry name" value="CNMP_BINDING_3"/>
    <property type="match status" value="1"/>
</dbReference>
<keyword evidence="3" id="KW-0804">Transcription</keyword>
<dbReference type="RefSeq" id="WP_264320722.1">
    <property type="nucleotide sequence ID" value="NZ_JADEXN010000088.1"/>
</dbReference>
<evidence type="ECO:0000259" key="4">
    <source>
        <dbReference type="PROSITE" id="PS50042"/>
    </source>
</evidence>
<evidence type="ECO:0000313" key="5">
    <source>
        <dbReference type="EMBL" id="MBE9040477.1"/>
    </source>
</evidence>
<dbReference type="InterPro" id="IPR014710">
    <property type="entry name" value="RmlC-like_jellyroll"/>
</dbReference>
<protein>
    <submittedName>
        <fullName evidence="5">Crp/Fnr family transcriptional regulator</fullName>
    </submittedName>
</protein>
<evidence type="ECO:0000256" key="2">
    <source>
        <dbReference type="ARBA" id="ARBA00023125"/>
    </source>
</evidence>
<keyword evidence="2" id="KW-0238">DNA-binding</keyword>
<dbReference type="CDD" id="cd00038">
    <property type="entry name" value="CAP_ED"/>
    <property type="match status" value="1"/>
</dbReference>
<dbReference type="Proteomes" id="UP000621799">
    <property type="component" value="Unassembled WGS sequence"/>
</dbReference>
<dbReference type="SUPFAM" id="SSF51206">
    <property type="entry name" value="cAMP-binding domain-like"/>
    <property type="match status" value="1"/>
</dbReference>
<dbReference type="InterPro" id="IPR000595">
    <property type="entry name" value="cNMP-bd_dom"/>
</dbReference>
<dbReference type="Pfam" id="PF13545">
    <property type="entry name" value="HTH_Crp_2"/>
    <property type="match status" value="1"/>
</dbReference>
<sequence length="228" mass="25700">MPASIEQLTRVWVLKDLDVSSLKFLQPHTHIQNYFKDEIVACEGDRLPESLHALIDGGLQIKKNAANGKETLIRIISPGEIFAAPAIFGNGIAPATVICEVESQVLTIARKALLDTIRHTPEVAFRILEVFDRRLQQLHGTVHGLISERAIVRLVRLIRYYADRYGTVAINGKQQLKFKLPHQKVARSIGITYEECVRLFKKIDAIVEYKRGGSIVIKNRDALEKLVE</sequence>
<evidence type="ECO:0000256" key="1">
    <source>
        <dbReference type="ARBA" id="ARBA00023015"/>
    </source>
</evidence>
<dbReference type="InterPro" id="IPR012318">
    <property type="entry name" value="HTH_CRP"/>
</dbReference>
<keyword evidence="6" id="KW-1185">Reference proteome</keyword>